<reference evidence="1 2" key="1">
    <citation type="journal article" date="2019" name="Anaerobe">
        <title>Brachyspira catarrhinii sp. nov., an anaerobic intestinal spirochaete isolated from vervet monkeys may have been misidentified as Brachyspira aalborgi in previous studies.</title>
        <authorList>
            <person name="Phillips N.D."/>
            <person name="La T."/>
            <person name="Hampson D.J."/>
        </authorList>
    </citation>
    <scope>NUCLEOTIDE SEQUENCE [LARGE SCALE GENOMIC DNA]</scope>
    <source>
        <strain evidence="1 2">Z12</strain>
    </source>
</reference>
<dbReference type="Proteomes" id="UP000310168">
    <property type="component" value="Unassembled WGS sequence"/>
</dbReference>
<name>A0ABY2TTL3_9SPIR</name>
<protein>
    <submittedName>
        <fullName evidence="1">Uncharacterized protein</fullName>
    </submittedName>
</protein>
<proteinExistence type="predicted"/>
<sequence length="125" mass="15103">MRNPKIIHYCDIYKPWKSPELELANIWWQYARKTSFYEDIIYNNATNNHYNITNNRFSIADFILSVENSNNYITIMILGIKLTIKKKIFVDNKFYESKIDRIFSIYENGKYRRLTVFGIKITLKK</sequence>
<dbReference type="InterPro" id="IPR029044">
    <property type="entry name" value="Nucleotide-diphossugar_trans"/>
</dbReference>
<dbReference type="Gene3D" id="3.90.550.10">
    <property type="entry name" value="Spore Coat Polysaccharide Biosynthesis Protein SpsA, Chain A"/>
    <property type="match status" value="1"/>
</dbReference>
<accession>A0ABY2TTL3</accession>
<keyword evidence="2" id="KW-1185">Reference proteome</keyword>
<organism evidence="1 2">
    <name type="scientific">Brachyspira catarrhinii</name>
    <dbReference type="NCBI Taxonomy" id="2528966"/>
    <lineage>
        <taxon>Bacteria</taxon>
        <taxon>Pseudomonadati</taxon>
        <taxon>Spirochaetota</taxon>
        <taxon>Spirochaetia</taxon>
        <taxon>Brachyspirales</taxon>
        <taxon>Brachyspiraceae</taxon>
        <taxon>Brachyspira</taxon>
    </lineage>
</organism>
<comment type="caution">
    <text evidence="1">The sequence shown here is derived from an EMBL/GenBank/DDBJ whole genome shotgun (WGS) entry which is preliminary data.</text>
</comment>
<evidence type="ECO:0000313" key="1">
    <source>
        <dbReference type="EMBL" id="TKZ35798.1"/>
    </source>
</evidence>
<evidence type="ECO:0000313" key="2">
    <source>
        <dbReference type="Proteomes" id="UP000310168"/>
    </source>
</evidence>
<dbReference type="SUPFAM" id="SSF53448">
    <property type="entry name" value="Nucleotide-diphospho-sugar transferases"/>
    <property type="match status" value="1"/>
</dbReference>
<gene>
    <name evidence="1" type="ORF">EZH24_03380</name>
</gene>
<dbReference type="EMBL" id="SJDU01000053">
    <property type="protein sequence ID" value="TKZ35798.1"/>
    <property type="molecule type" value="Genomic_DNA"/>
</dbReference>